<evidence type="ECO:0000256" key="5">
    <source>
        <dbReference type="ARBA" id="ARBA00022989"/>
    </source>
</evidence>
<evidence type="ECO:0000256" key="9">
    <source>
        <dbReference type="SAM" id="MobiDB-lite"/>
    </source>
</evidence>
<reference evidence="13" key="1">
    <citation type="submission" date="2021-02" db="EMBL/GenBank/DDBJ databases">
        <authorList>
            <person name="Nowell W R."/>
        </authorList>
    </citation>
    <scope>NUCLEOTIDE SEQUENCE</scope>
</reference>
<feature type="transmembrane region" description="Helical" evidence="10">
    <location>
        <begin position="2171"/>
        <end position="2189"/>
    </location>
</feature>
<feature type="compositionally biased region" description="Pro residues" evidence="9">
    <location>
        <begin position="915"/>
        <end position="932"/>
    </location>
</feature>
<evidence type="ECO:0000256" key="6">
    <source>
        <dbReference type="ARBA" id="ARBA00023136"/>
    </source>
</evidence>
<evidence type="ECO:0000259" key="11">
    <source>
        <dbReference type="PROSITE" id="PS50102"/>
    </source>
</evidence>
<feature type="transmembrane region" description="Helical" evidence="10">
    <location>
        <begin position="1445"/>
        <end position="1462"/>
    </location>
</feature>
<feature type="compositionally biased region" description="Polar residues" evidence="9">
    <location>
        <begin position="824"/>
        <end position="834"/>
    </location>
</feature>
<dbReference type="InterPro" id="IPR013525">
    <property type="entry name" value="ABC2_TM"/>
</dbReference>
<keyword evidence="4" id="KW-0067">ATP-binding</keyword>
<proteinExistence type="predicted"/>
<comment type="subcellular location">
    <subcellularLocation>
        <location evidence="1">Membrane</location>
        <topology evidence="1">Multi-pass membrane protein</topology>
    </subcellularLocation>
</comment>
<dbReference type="Pfam" id="PF00005">
    <property type="entry name" value="ABC_tran"/>
    <property type="match status" value="2"/>
</dbReference>
<comment type="caution">
    <text evidence="13">The sequence shown here is derived from an EMBL/GenBank/DDBJ whole genome shotgun (WGS) entry which is preliminary data.</text>
</comment>
<dbReference type="SUPFAM" id="SSF52954">
    <property type="entry name" value="Class II aaRS ABD-related"/>
    <property type="match status" value="1"/>
</dbReference>
<evidence type="ECO:0000313" key="15">
    <source>
        <dbReference type="Proteomes" id="UP000663829"/>
    </source>
</evidence>
<feature type="coiled-coil region" evidence="8">
    <location>
        <begin position="775"/>
        <end position="810"/>
    </location>
</feature>
<dbReference type="SUPFAM" id="SSF54928">
    <property type="entry name" value="RNA-binding domain, RBD"/>
    <property type="match status" value="1"/>
</dbReference>
<feature type="transmembrane region" description="Helical" evidence="10">
    <location>
        <begin position="1512"/>
        <end position="1532"/>
    </location>
</feature>
<dbReference type="GO" id="GO:0016887">
    <property type="term" value="F:ATP hydrolysis activity"/>
    <property type="evidence" value="ECO:0007669"/>
    <property type="project" value="InterPro"/>
</dbReference>
<feature type="transmembrane region" description="Helical" evidence="10">
    <location>
        <begin position="2323"/>
        <end position="2344"/>
    </location>
</feature>
<feature type="region of interest" description="Disordered" evidence="9">
    <location>
        <begin position="286"/>
        <end position="315"/>
    </location>
</feature>
<dbReference type="InterPro" id="IPR036621">
    <property type="entry name" value="Anticodon-bd_dom_sf"/>
</dbReference>
<feature type="region of interest" description="Disordered" evidence="9">
    <location>
        <begin position="686"/>
        <end position="721"/>
    </location>
</feature>
<accession>A0A813TX75</accession>
<dbReference type="OrthoDB" id="10044938at2759"/>
<feature type="region of interest" description="Disordered" evidence="9">
    <location>
        <begin position="1"/>
        <end position="60"/>
    </location>
</feature>
<feature type="compositionally biased region" description="Basic and acidic residues" evidence="9">
    <location>
        <begin position="191"/>
        <end position="200"/>
    </location>
</feature>
<dbReference type="SUPFAM" id="SSF52540">
    <property type="entry name" value="P-loop containing nucleoside triphosphate hydrolases"/>
    <property type="match status" value="2"/>
</dbReference>
<dbReference type="GO" id="GO:0003723">
    <property type="term" value="F:RNA binding"/>
    <property type="evidence" value="ECO:0007669"/>
    <property type="project" value="UniProtKB-UniRule"/>
</dbReference>
<dbReference type="SMART" id="SM00382">
    <property type="entry name" value="AAA"/>
    <property type="match status" value="2"/>
</dbReference>
<dbReference type="Gene3D" id="3.40.50.300">
    <property type="entry name" value="P-loop containing nucleotide triphosphate hydrolases"/>
    <property type="match status" value="2"/>
</dbReference>
<feature type="region of interest" description="Disordered" evidence="9">
    <location>
        <begin position="749"/>
        <end position="774"/>
    </location>
</feature>
<feature type="transmembrane region" description="Helical" evidence="10">
    <location>
        <begin position="2217"/>
        <end position="2235"/>
    </location>
</feature>
<feature type="compositionally biased region" description="Polar residues" evidence="9">
    <location>
        <begin position="703"/>
        <end position="721"/>
    </location>
</feature>
<dbReference type="InterPro" id="IPR000504">
    <property type="entry name" value="RRM_dom"/>
</dbReference>
<feature type="compositionally biased region" description="Low complexity" evidence="9">
    <location>
        <begin position="155"/>
        <end position="190"/>
    </location>
</feature>
<dbReference type="Proteomes" id="UP000663829">
    <property type="component" value="Unassembled WGS sequence"/>
</dbReference>
<gene>
    <name evidence="13" type="ORF">GPM918_LOCUS4423</name>
    <name evidence="14" type="ORF">SRO942_LOCUS4428</name>
</gene>
<feature type="domain" description="ABC transporter" evidence="12">
    <location>
        <begin position="1588"/>
        <end position="1812"/>
    </location>
</feature>
<dbReference type="PANTHER" id="PTHR19229:SF250">
    <property type="entry name" value="ABC TRANSPORTER DOMAIN-CONTAINING PROTEIN-RELATED"/>
    <property type="match status" value="1"/>
</dbReference>
<feature type="compositionally biased region" description="Low complexity" evidence="9">
    <location>
        <begin position="752"/>
        <end position="769"/>
    </location>
</feature>
<dbReference type="Gene3D" id="3.30.70.330">
    <property type="match status" value="1"/>
</dbReference>
<keyword evidence="2 10" id="KW-0812">Transmembrane</keyword>
<feature type="compositionally biased region" description="Polar residues" evidence="9">
    <location>
        <begin position="892"/>
        <end position="911"/>
    </location>
</feature>
<dbReference type="InterPro" id="IPR027417">
    <property type="entry name" value="P-loop_NTPase"/>
</dbReference>
<dbReference type="Pfam" id="PF00076">
    <property type="entry name" value="RRM_1"/>
    <property type="match status" value="1"/>
</dbReference>
<dbReference type="Gene3D" id="3.40.50.800">
    <property type="entry name" value="Anticodon-binding domain"/>
    <property type="match status" value="1"/>
</dbReference>
<dbReference type="CDD" id="cd03263">
    <property type="entry name" value="ABC_subfamily_A"/>
    <property type="match status" value="2"/>
</dbReference>
<dbReference type="PANTHER" id="PTHR19229">
    <property type="entry name" value="ATP-BINDING CASSETTE TRANSPORTER SUBFAMILY A ABCA"/>
    <property type="match status" value="1"/>
</dbReference>
<evidence type="ECO:0000259" key="12">
    <source>
        <dbReference type="PROSITE" id="PS50893"/>
    </source>
</evidence>
<evidence type="ECO:0000256" key="7">
    <source>
        <dbReference type="PROSITE-ProRule" id="PRU00176"/>
    </source>
</evidence>
<evidence type="ECO:0000256" key="8">
    <source>
        <dbReference type="SAM" id="Coils"/>
    </source>
</evidence>
<dbReference type="Pfam" id="PF12698">
    <property type="entry name" value="ABC2_membrane_3"/>
    <property type="match status" value="1"/>
</dbReference>
<keyword evidence="15" id="KW-1185">Reference proteome</keyword>
<sequence>MSDLRRERDKTRIRGISNNVVLSNSNSYSTSTKHSGEKDDRSHRKRTNEDRREVSSTSERSTNIHAKVYVGNVPTERLSDTELLDFFKPFGQVADIRVYKGYIFVQYDREEDARKLIKEGQNTLTLKGNKLDVLPAMDASSDPSNTLTEKDSHPQTSQSKQQKNTSGTVATTTTTSLSSTQTQPSTSESYTNRDYERQERIPIGSSRYKEIRDYSPRRSISSRDRDNIGLASSSSTSTVPRHSTSREASTHQHHHSTRYSYNEEPARKRVARANGEQHYVNEQLVCSDTEDERRYSSSTSSAISSSIPSRDPYVFRRTPATDQRPLVTLLSGPPTDSNQLVDCEIIIVNPHQRDYADEIESRLRTHGMVTSILLLREDYSLTQAVDSSAKRQCLFAVIAMPLHEQKRTASFHILYGQTEEHRNLSLEDGYHILLTNFIEYQEMLRKRATSTTDQSATYNYPQVHAHHPPIMLRRTPSPVHANHHHNQEVDTYPHQHSTRIVHQPLSSTLDPLHINAPPIVGDKLPLPMLLCLLAERRQLTLEEIDRVLVYLLEKKSEMLGLPCGTLPPLPAQYAQSKVTAASAAAAMSSTGQLSSSTITIPSSIIPTNQNQNSSTTNTSTTAVTPSTDTLTQTISLDIAAQIRQILSSTMQGVGLVTSDQQLKPTSAVVEETKMPVINEQLTSVIKKDPEPVEKKEKTPPPIQFQTSTPVTDTYNKHQQQSRSFSYNNLNTNQNSRKTNQNQNLKSQRGVHIGNSTNNNNNGLIQQNVNPFTSPNENIKQAAAEYVQNQQNQQNQQKQVLQAQAQAIKQRQLQQQTKGLSTINSVPTFQSSNWNQTQQSRPMQQQQQPTASTATFSYNTNSNNTNANTNNLMKPKSDNSATAPPFHYPAESATFSDQNYSNFPNQYASFVTEQKPPLPPPQEQQPPPPPPQQHPANNIVVVPNTPTYIMNTGPGLLQMPSHQSTTQYLTTTTPNYTVVTNTTNVNNRSLQQRQQQQSSSQTNYLPPNYVTNTAVDATALYQQYTQYVQQGTTPIQQTMIRKYTWRIRFCGCIPIILCELFLPVVLLGVVFVVQYFLGNNENVVDVTKSVRKRRQNIGEILGNIPDQVKCPITIDDNKKLLNPQWSDRCLLFPKIYDRDTPSIYPDGEMLNDQFIPTQLYIDGLYGQVLKSFLNGMKEFLTEHQCLNTSMHVRTVKTILQPSNKIPISEKQTAFLLNNKFGNRIIVEFKNFDKYNIEYNIIVRAPRNTTVRKDGKFRLNHEFLYSLHTPSEIHDSQKEQFAKFSNIKMAVDIVAARYFSHKPKLNLKIQRKSLTCTKYKSEQNVFDRVPLRVNQVFLNMIFLFSYFILANSIIKERNQKVKEILKIINIPPLLNNFAWSLRTLIIMLLVTMGLTCLWKIPINKTYGSLFSNVSLIYIILTFVFLSIQITSYAIFFAQLFNSFTTTFIFSIIIFIIMMTLGYIGSHLPVLLSYLLCMNPFYSTIFILTHQYLFERAYVNITLFKPLYKQAPRIGLCWLSIIMSIGFYWFLVWYVEKIMPGDFGIPLPWNFIFTREYWEAVDENVLFRQSQLSLSTHDSEHSLNDSSSAIVEIKNLVKNFGLERNAVDDVTFSLFTNEITGLLGHNGAGKTTIMNMLIGIFSQTSGTIKVLDKDTKFHMDYIRQFMSYCPQHDILFDLLTVQEQVEFHAIARGYEANKDAICTNLLQMVSLLKDRHVYCQDLSGGMKRRLSIACAFIGDTKIVLLGLDPSNRRLLWNWIRSVRENRTILLTTHFMEEADALSDRIIIMVDGKIKADGSSIELKTQFGSGYKFTIAKIVELNINIYDTILHYLPHAEIELESKDEIVIRVNVSPNQNFINCLKQLEFMKYYEQIANYGVSNTTLDEVFLKIAVDKVESNTSTNQDTIRDVDIKENCFEVFDQRTIEDGYDYYISQYEGLIIKSVQICSRRWFLALILIILPIGNRFFIRTEVTTNIESFDMNYEYFYPQKIYIQSTSQTLLDNMINTIGNKYTIVDHHVQSIHNIDELIHNLRIRDPYTYSTVHFGFFMDKPNEIEYVNSHLTLGYEALNIAMNILYKEAIEDHNSGILIKSKLLYRINPNDQMMEANFLNFIQIYGRFCLSIANPPELLILELLSYYLIFFYISVFVISEKKDHFLHLLHIFGLHPLMYWSSRYLVDLLICGIFILINWSVYEGYNHLYLGEEKSHTIQKQNEVILYRKYYQLVIVICINILPFVYLLSKLFKSDLLGGLFIYLIIVLTECFEFARAMLQIVGLLSEGKKRISYWLTTVLCPNLNSKRLISYMLKEFRMSPDSKPNMKPEYSDMRYYAHFFVLLMQVGGILLLLVLIDTGMIKQAINNMSLMPNVQCVLFFIPFDEANLDEDVLDERKKILTNEDDTDDDPLVVKDVVKQYPTKVVLAVNHVAFSAKQNECFGLLGFNGAGKTSLFKIIIGEELPTEGGIYIDGEKMHELIKGGSKEVGYCPQFDCTIDFLTVEDFLTLFARIRGITGDRVEIVVKSVAKLFMLEKFYKQYADQLSGGTKRRLHACLACIGPPLVILLDEPTTGVDPYSRRQMRQVFQYATQTDVTIILTSHSMEECEILCNRLGIMVKGQLQCLGNIQHLKAKFGKGYTIDVKLKVDKDNDDDQRLEDLYNYLNSNVPIELLHQTNNTGLFQSESSPALLFHLIEHAKAQYDIETYAVQQTTLEQIFLSFEERNLNDVIRPHANVSRSSRT</sequence>
<dbReference type="InterPro" id="IPR003439">
    <property type="entry name" value="ABC_transporter-like_ATP-bd"/>
</dbReference>
<feature type="compositionally biased region" description="Basic and acidic residues" evidence="9">
    <location>
        <begin position="686"/>
        <end position="698"/>
    </location>
</feature>
<feature type="transmembrane region" description="Helical" evidence="10">
    <location>
        <begin position="1468"/>
        <end position="1491"/>
    </location>
</feature>
<dbReference type="Proteomes" id="UP000681722">
    <property type="component" value="Unassembled WGS sequence"/>
</dbReference>
<dbReference type="InterPro" id="IPR017871">
    <property type="entry name" value="ABC_transporter-like_CS"/>
</dbReference>
<dbReference type="PROSITE" id="PS50893">
    <property type="entry name" value="ABC_TRANSPORTER_2"/>
    <property type="match status" value="2"/>
</dbReference>
<feature type="compositionally biased region" description="Basic and acidic residues" evidence="9">
    <location>
        <begin position="1"/>
        <end position="12"/>
    </location>
</feature>
<feature type="transmembrane region" description="Helical" evidence="10">
    <location>
        <begin position="1947"/>
        <end position="1964"/>
    </location>
</feature>
<evidence type="ECO:0000256" key="4">
    <source>
        <dbReference type="ARBA" id="ARBA00022840"/>
    </source>
</evidence>
<feature type="transmembrane region" description="Helical" evidence="10">
    <location>
        <begin position="2247"/>
        <end position="2272"/>
    </location>
</feature>
<dbReference type="InterPro" id="IPR012677">
    <property type="entry name" value="Nucleotide-bd_a/b_plait_sf"/>
</dbReference>
<feature type="compositionally biased region" description="Basic and acidic residues" evidence="9">
    <location>
        <begin position="207"/>
        <end position="227"/>
    </location>
</feature>
<feature type="transmembrane region" description="Helical" evidence="10">
    <location>
        <begin position="2126"/>
        <end position="2145"/>
    </location>
</feature>
<feature type="transmembrane region" description="Helical" evidence="10">
    <location>
        <begin position="1372"/>
        <end position="1392"/>
    </location>
</feature>
<feature type="compositionally biased region" description="Low complexity" evidence="9">
    <location>
        <begin position="835"/>
        <end position="870"/>
    </location>
</feature>
<evidence type="ECO:0000313" key="13">
    <source>
        <dbReference type="EMBL" id="CAF0818590.1"/>
    </source>
</evidence>
<feature type="domain" description="ABC transporter" evidence="12">
    <location>
        <begin position="2399"/>
        <end position="2631"/>
    </location>
</feature>
<dbReference type="FunFam" id="3.40.50.300:FF:002470">
    <property type="entry name" value="ABC transporter, putative"/>
    <property type="match status" value="1"/>
</dbReference>
<name>A0A813TX75_9BILA</name>
<dbReference type="GO" id="GO:0016020">
    <property type="term" value="C:membrane"/>
    <property type="evidence" value="ECO:0007669"/>
    <property type="project" value="UniProtKB-SubCell"/>
</dbReference>
<keyword evidence="5 10" id="KW-1133">Transmembrane helix</keyword>
<evidence type="ECO:0000256" key="1">
    <source>
        <dbReference type="ARBA" id="ARBA00004141"/>
    </source>
</evidence>
<feature type="domain" description="RRM" evidence="11">
    <location>
        <begin position="66"/>
        <end position="138"/>
    </location>
</feature>
<protein>
    <submittedName>
        <fullName evidence="13">Uncharacterized protein</fullName>
    </submittedName>
</protein>
<keyword evidence="3" id="KW-0547">Nucleotide-binding</keyword>
<feature type="region of interest" description="Disordered" evidence="9">
    <location>
        <begin position="824"/>
        <end position="936"/>
    </location>
</feature>
<dbReference type="SMART" id="SM00360">
    <property type="entry name" value="RRM"/>
    <property type="match status" value="1"/>
</dbReference>
<feature type="region of interest" description="Disordered" evidence="9">
    <location>
        <begin position="135"/>
        <end position="265"/>
    </location>
</feature>
<evidence type="ECO:0000313" key="14">
    <source>
        <dbReference type="EMBL" id="CAF3604951.1"/>
    </source>
</evidence>
<feature type="compositionally biased region" description="Basic and acidic residues" evidence="9">
    <location>
        <begin position="34"/>
        <end position="54"/>
    </location>
</feature>
<keyword evidence="8" id="KW-0175">Coiled coil</keyword>
<dbReference type="PROSITE" id="PS00211">
    <property type="entry name" value="ABC_TRANSPORTER_1"/>
    <property type="match status" value="1"/>
</dbReference>
<organism evidence="13 15">
    <name type="scientific">Didymodactylos carnosus</name>
    <dbReference type="NCBI Taxonomy" id="1234261"/>
    <lineage>
        <taxon>Eukaryota</taxon>
        <taxon>Metazoa</taxon>
        <taxon>Spiralia</taxon>
        <taxon>Gnathifera</taxon>
        <taxon>Rotifera</taxon>
        <taxon>Eurotatoria</taxon>
        <taxon>Bdelloidea</taxon>
        <taxon>Philodinida</taxon>
        <taxon>Philodinidae</taxon>
        <taxon>Didymodactylos</taxon>
    </lineage>
</organism>
<dbReference type="EMBL" id="CAJNOQ010000593">
    <property type="protein sequence ID" value="CAF0818590.1"/>
    <property type="molecule type" value="Genomic_DNA"/>
</dbReference>
<feature type="region of interest" description="Disordered" evidence="9">
    <location>
        <begin position="604"/>
        <end position="625"/>
    </location>
</feature>
<evidence type="ECO:0000256" key="3">
    <source>
        <dbReference type="ARBA" id="ARBA00022741"/>
    </source>
</evidence>
<evidence type="ECO:0000256" key="2">
    <source>
        <dbReference type="ARBA" id="ARBA00022692"/>
    </source>
</evidence>
<feature type="compositionally biased region" description="Low complexity" evidence="9">
    <location>
        <begin position="17"/>
        <end position="32"/>
    </location>
</feature>
<feature type="transmembrane region" description="Helical" evidence="10">
    <location>
        <begin position="1412"/>
        <end position="1433"/>
    </location>
</feature>
<dbReference type="InterPro" id="IPR035979">
    <property type="entry name" value="RBD_domain_sf"/>
</dbReference>
<dbReference type="InterPro" id="IPR026082">
    <property type="entry name" value="ABCA"/>
</dbReference>
<dbReference type="InterPro" id="IPR003593">
    <property type="entry name" value="AAA+_ATPase"/>
</dbReference>
<dbReference type="EMBL" id="CAJOBC010000594">
    <property type="protein sequence ID" value="CAF3604951.1"/>
    <property type="molecule type" value="Genomic_DNA"/>
</dbReference>
<keyword evidence="7" id="KW-0694">RNA-binding</keyword>
<feature type="transmembrane region" description="Helical" evidence="10">
    <location>
        <begin position="1334"/>
        <end position="1352"/>
    </location>
</feature>
<dbReference type="GO" id="GO:0005524">
    <property type="term" value="F:ATP binding"/>
    <property type="evidence" value="ECO:0007669"/>
    <property type="project" value="UniProtKB-KW"/>
</dbReference>
<feature type="compositionally biased region" description="Low complexity" evidence="9">
    <location>
        <begin position="232"/>
        <end position="242"/>
    </location>
</feature>
<keyword evidence="6 10" id="KW-0472">Membrane</keyword>
<dbReference type="PROSITE" id="PS50102">
    <property type="entry name" value="RRM"/>
    <property type="match status" value="1"/>
</dbReference>
<feature type="compositionally biased region" description="Low complexity" evidence="9">
    <location>
        <begin position="296"/>
        <end position="309"/>
    </location>
</feature>
<dbReference type="GO" id="GO:0140359">
    <property type="term" value="F:ABC-type transporter activity"/>
    <property type="evidence" value="ECO:0007669"/>
    <property type="project" value="InterPro"/>
</dbReference>
<evidence type="ECO:0000256" key="10">
    <source>
        <dbReference type="SAM" id="Phobius"/>
    </source>
</evidence>